<reference evidence="4" key="1">
    <citation type="journal article" date="2019" name="Int. J. Syst. Evol. Microbiol.">
        <title>The Global Catalogue of Microorganisms (GCM) 10K type strain sequencing project: providing services to taxonomists for standard genome sequencing and annotation.</title>
        <authorList>
            <consortium name="The Broad Institute Genomics Platform"/>
            <consortium name="The Broad Institute Genome Sequencing Center for Infectious Disease"/>
            <person name="Wu L."/>
            <person name="Ma J."/>
        </authorList>
    </citation>
    <scope>NUCLEOTIDE SEQUENCE [LARGE SCALE GENOMIC DNA]</scope>
    <source>
        <strain evidence="4">CGMCC 4.1542</strain>
    </source>
</reference>
<evidence type="ECO:0000313" key="3">
    <source>
        <dbReference type="EMBL" id="MFC5019493.1"/>
    </source>
</evidence>
<protein>
    <submittedName>
        <fullName evidence="3">TetR/AcrR family transcriptional regulator</fullName>
    </submittedName>
</protein>
<accession>A0ABV9X3W9</accession>
<comment type="caution">
    <text evidence="3">The sequence shown here is derived from an EMBL/GenBank/DDBJ whole genome shotgun (WGS) entry which is preliminary data.</text>
</comment>
<dbReference type="SUPFAM" id="SSF46689">
    <property type="entry name" value="Homeodomain-like"/>
    <property type="match status" value="1"/>
</dbReference>
<feature type="domain" description="HTH tetR-type" evidence="2">
    <location>
        <begin position="12"/>
        <end position="59"/>
    </location>
</feature>
<dbReference type="InterPro" id="IPR050109">
    <property type="entry name" value="HTH-type_TetR-like_transc_reg"/>
</dbReference>
<gene>
    <name evidence="3" type="ORF">ACFPRC_32120</name>
</gene>
<name>A0ABV9X3W9_9ACTN</name>
<keyword evidence="4" id="KW-1185">Reference proteome</keyword>
<keyword evidence="1" id="KW-0238">DNA-binding</keyword>
<evidence type="ECO:0000313" key="4">
    <source>
        <dbReference type="Proteomes" id="UP001595855"/>
    </source>
</evidence>
<dbReference type="RefSeq" id="WP_271414473.1">
    <property type="nucleotide sequence ID" value="NZ_BAAATN010000012.1"/>
</dbReference>
<evidence type="ECO:0000256" key="1">
    <source>
        <dbReference type="ARBA" id="ARBA00023125"/>
    </source>
</evidence>
<sequence>MDEGRSSTRSRLIDVAERLFAERGIDAVSLRTVGAEAGQRNKSAAQYHFGSRQGLLDAIVAARSAPVDAHRTALLAQACEAADPPDLRSLVTLLVQPLAESIGTGGGSAYYLRFLAQAADEPSVRAAWRDTYATPTTVRAVHDGIRSRLADLPHDVLERRLEWSALVTVRLLAEHERRHHAGETAPGERARTVREVVEMQVALLRCPAV</sequence>
<proteinExistence type="predicted"/>
<dbReference type="Proteomes" id="UP001595855">
    <property type="component" value="Unassembled WGS sequence"/>
</dbReference>
<dbReference type="PANTHER" id="PTHR30055:SF235">
    <property type="entry name" value="TRANSCRIPTIONAL REGULATORY PROTEIN"/>
    <property type="match status" value="1"/>
</dbReference>
<dbReference type="EMBL" id="JBHSJO010000001">
    <property type="protein sequence ID" value="MFC5019493.1"/>
    <property type="molecule type" value="Genomic_DNA"/>
</dbReference>
<dbReference type="Gene3D" id="1.10.357.10">
    <property type="entry name" value="Tetracycline Repressor, domain 2"/>
    <property type="match status" value="1"/>
</dbReference>
<organism evidence="3 4">
    <name type="scientific">Streptomyces lienomycini</name>
    <dbReference type="NCBI Taxonomy" id="284035"/>
    <lineage>
        <taxon>Bacteria</taxon>
        <taxon>Bacillati</taxon>
        <taxon>Actinomycetota</taxon>
        <taxon>Actinomycetes</taxon>
        <taxon>Kitasatosporales</taxon>
        <taxon>Streptomycetaceae</taxon>
        <taxon>Streptomyces</taxon>
    </lineage>
</organism>
<dbReference type="PANTHER" id="PTHR30055">
    <property type="entry name" value="HTH-TYPE TRANSCRIPTIONAL REGULATOR RUTR"/>
    <property type="match status" value="1"/>
</dbReference>
<evidence type="ECO:0000259" key="2">
    <source>
        <dbReference type="Pfam" id="PF00440"/>
    </source>
</evidence>
<dbReference type="InterPro" id="IPR001647">
    <property type="entry name" value="HTH_TetR"/>
</dbReference>
<dbReference type="Pfam" id="PF00440">
    <property type="entry name" value="TetR_N"/>
    <property type="match status" value="1"/>
</dbReference>
<dbReference type="InterPro" id="IPR009057">
    <property type="entry name" value="Homeodomain-like_sf"/>
</dbReference>